<keyword evidence="2" id="KW-1185">Reference proteome</keyword>
<gene>
    <name evidence="1" type="ORF">GCM10008090_35040</name>
</gene>
<reference evidence="1" key="2">
    <citation type="submission" date="2020-09" db="EMBL/GenBank/DDBJ databases">
        <authorList>
            <person name="Sun Q."/>
            <person name="Kim S."/>
        </authorList>
    </citation>
    <scope>NUCLEOTIDE SEQUENCE</scope>
    <source>
        <strain evidence="1">KCTC 12711</strain>
    </source>
</reference>
<accession>A0A918S5S3</accession>
<dbReference type="AlphaFoldDB" id="A0A918S5S3"/>
<dbReference type="RefSeq" id="WP_189403019.1">
    <property type="nucleotide sequence ID" value="NZ_BMXA01000012.1"/>
</dbReference>
<dbReference type="InterPro" id="IPR025412">
    <property type="entry name" value="DUF4304"/>
</dbReference>
<dbReference type="Proteomes" id="UP000614811">
    <property type="component" value="Unassembled WGS sequence"/>
</dbReference>
<evidence type="ECO:0000313" key="2">
    <source>
        <dbReference type="Proteomes" id="UP000614811"/>
    </source>
</evidence>
<reference evidence="1" key="1">
    <citation type="journal article" date="2014" name="Int. J. Syst. Evol. Microbiol.">
        <title>Complete genome sequence of Corynebacterium casei LMG S-19264T (=DSM 44701T), isolated from a smear-ripened cheese.</title>
        <authorList>
            <consortium name="US DOE Joint Genome Institute (JGI-PGF)"/>
            <person name="Walter F."/>
            <person name="Albersmeier A."/>
            <person name="Kalinowski J."/>
            <person name="Ruckert C."/>
        </authorList>
    </citation>
    <scope>NUCLEOTIDE SEQUENCE</scope>
    <source>
        <strain evidence="1">KCTC 12711</strain>
    </source>
</reference>
<organism evidence="1 2">
    <name type="scientific">Arenicella chitinivorans</name>
    <dbReference type="NCBI Taxonomy" id="1329800"/>
    <lineage>
        <taxon>Bacteria</taxon>
        <taxon>Pseudomonadati</taxon>
        <taxon>Pseudomonadota</taxon>
        <taxon>Gammaproteobacteria</taxon>
        <taxon>Arenicellales</taxon>
        <taxon>Arenicellaceae</taxon>
        <taxon>Arenicella</taxon>
    </lineage>
</organism>
<protein>
    <recommendedName>
        <fullName evidence="3">DUF4304 domain-containing protein</fullName>
    </recommendedName>
</protein>
<dbReference type="Pfam" id="PF14137">
    <property type="entry name" value="DUF4304"/>
    <property type="match status" value="1"/>
</dbReference>
<sequence length="197" mass="22654">MLNDLIKTHVAPLLRQHGYRKKEMTWNKTEDTYVRVIDFQLSSYSDKKEESFTINLGVYSPAIWRVCWRKDPPNFIKEDACFPRFRVGQLFGGFSMDSTDHWWTCSEDTNLDELGIQISTVLENNCIPFVESLLSYEKINDFYSSLDTNLLPIEKVYLAIVRSFLGDSKGAMDLLSSVGSISKAWATRVEIVESQLS</sequence>
<evidence type="ECO:0000313" key="1">
    <source>
        <dbReference type="EMBL" id="GHA22220.1"/>
    </source>
</evidence>
<evidence type="ECO:0008006" key="3">
    <source>
        <dbReference type="Google" id="ProtNLM"/>
    </source>
</evidence>
<comment type="caution">
    <text evidence="1">The sequence shown here is derived from an EMBL/GenBank/DDBJ whole genome shotgun (WGS) entry which is preliminary data.</text>
</comment>
<proteinExistence type="predicted"/>
<name>A0A918S5S3_9GAMM</name>
<dbReference type="EMBL" id="BMXA01000012">
    <property type="protein sequence ID" value="GHA22220.1"/>
    <property type="molecule type" value="Genomic_DNA"/>
</dbReference>